<protein>
    <submittedName>
        <fullName evidence="2">Uncharacterized protein</fullName>
    </submittedName>
</protein>
<organism evidence="2 3">
    <name type="scientific">Candolleomyces aberdarensis</name>
    <dbReference type="NCBI Taxonomy" id="2316362"/>
    <lineage>
        <taxon>Eukaryota</taxon>
        <taxon>Fungi</taxon>
        <taxon>Dikarya</taxon>
        <taxon>Basidiomycota</taxon>
        <taxon>Agaricomycotina</taxon>
        <taxon>Agaricomycetes</taxon>
        <taxon>Agaricomycetidae</taxon>
        <taxon>Agaricales</taxon>
        <taxon>Agaricineae</taxon>
        <taxon>Psathyrellaceae</taxon>
        <taxon>Candolleomyces</taxon>
    </lineage>
</organism>
<accession>A0A4Q2DC17</accession>
<keyword evidence="3" id="KW-1185">Reference proteome</keyword>
<name>A0A4Q2DC17_9AGAR</name>
<comment type="caution">
    <text evidence="2">The sequence shown here is derived from an EMBL/GenBank/DDBJ whole genome shotgun (WGS) entry which is preliminary data.</text>
</comment>
<feature type="region of interest" description="Disordered" evidence="1">
    <location>
        <begin position="195"/>
        <end position="228"/>
    </location>
</feature>
<evidence type="ECO:0000313" key="3">
    <source>
        <dbReference type="Proteomes" id="UP000290288"/>
    </source>
</evidence>
<proteinExistence type="predicted"/>
<dbReference type="Proteomes" id="UP000290288">
    <property type="component" value="Unassembled WGS sequence"/>
</dbReference>
<dbReference type="OrthoDB" id="10512163at2759"/>
<dbReference type="EMBL" id="SDEE01000425">
    <property type="protein sequence ID" value="RXW16562.1"/>
    <property type="molecule type" value="Genomic_DNA"/>
</dbReference>
<evidence type="ECO:0000256" key="1">
    <source>
        <dbReference type="SAM" id="MobiDB-lite"/>
    </source>
</evidence>
<evidence type="ECO:0000313" key="2">
    <source>
        <dbReference type="EMBL" id="RXW16562.1"/>
    </source>
</evidence>
<sequence length="335" mass="36730">MPKVPTPAKHTISTEPIDPFALIRTKHGHTNRAVYLDPQATSKVVTPAKCADSTEPVNPFTLMGMPPIQPSTRRRLIGAGLLGKGDVGQPMDVDEDQEGGIDDDNLSWLNDAKESKGQLGHIPKAQWECIKQVAKRVVEEIKQDAVEAGCGTNITIHKINKCLKVKITTHLALWNIYTSYCAHIAKTNQEAHLAKRTKKGKNKADGQSSSDNKEEEENATSIFSTSAGTPDNGFTAQVAALGDDSLLRQVHNARATLESVIMKWDYKLLRNMIKVVLTAHLHEFLKCFLVHSLWLISFIGLTGASCESKAYLTWDKIVSNMATAGVAIEERPVGE</sequence>
<reference evidence="2 3" key="1">
    <citation type="submission" date="2019-01" db="EMBL/GenBank/DDBJ databases">
        <title>Draft genome sequence of Psathyrella aberdarensis IHI B618.</title>
        <authorList>
            <person name="Buettner E."/>
            <person name="Kellner H."/>
        </authorList>
    </citation>
    <scope>NUCLEOTIDE SEQUENCE [LARGE SCALE GENOMIC DNA]</scope>
    <source>
        <strain evidence="2 3">IHI B618</strain>
    </source>
</reference>
<dbReference type="AlphaFoldDB" id="A0A4Q2DC17"/>
<gene>
    <name evidence="2" type="ORF">EST38_g9292</name>
</gene>
<feature type="compositionally biased region" description="Polar residues" evidence="1">
    <location>
        <begin position="219"/>
        <end position="228"/>
    </location>
</feature>